<name>A0ABV4IVF9_9ACTN</name>
<reference evidence="2 3" key="1">
    <citation type="journal article" date="2021" name="Res Sq">
        <title>Streptomyces Pimoensis sp. nov., Isolated From the Taklimakan Desert in Xinjiang, China.</title>
        <authorList>
            <person name="Zhang P."/>
            <person name="Luo X."/>
            <person name="Luo X."/>
            <person name="Liu Z."/>
            <person name="Xia Z."/>
            <person name="Wan C."/>
            <person name="zhang L."/>
        </authorList>
    </citation>
    <scope>NUCLEOTIDE SEQUENCE [LARGE SCALE GENOMIC DNA]</scope>
    <source>
        <strain evidence="2 3">TRM75549</strain>
    </source>
</reference>
<evidence type="ECO:0000313" key="2">
    <source>
        <dbReference type="EMBL" id="MEZ3178665.1"/>
    </source>
</evidence>
<feature type="compositionally biased region" description="Basic and acidic residues" evidence="1">
    <location>
        <begin position="58"/>
        <end position="68"/>
    </location>
</feature>
<comment type="caution">
    <text evidence="2">The sequence shown here is derived from an EMBL/GenBank/DDBJ whole genome shotgun (WGS) entry which is preliminary data.</text>
</comment>
<dbReference type="Proteomes" id="UP001567537">
    <property type="component" value="Unassembled WGS sequence"/>
</dbReference>
<organism evidence="2 3">
    <name type="scientific">Streptomyces pimonensis</name>
    <dbReference type="NCBI Taxonomy" id="2860288"/>
    <lineage>
        <taxon>Bacteria</taxon>
        <taxon>Bacillati</taxon>
        <taxon>Actinomycetota</taxon>
        <taxon>Actinomycetes</taxon>
        <taxon>Kitasatosporales</taxon>
        <taxon>Streptomycetaceae</taxon>
        <taxon>Streptomyces</taxon>
    </lineage>
</organism>
<dbReference type="EMBL" id="JAHWZY010000006">
    <property type="protein sequence ID" value="MEZ3178665.1"/>
    <property type="molecule type" value="Genomic_DNA"/>
</dbReference>
<proteinExistence type="predicted"/>
<evidence type="ECO:0000256" key="1">
    <source>
        <dbReference type="SAM" id="MobiDB-lite"/>
    </source>
</evidence>
<dbReference type="RefSeq" id="WP_371236933.1">
    <property type="nucleotide sequence ID" value="NZ_JAHWZY010000006.1"/>
</dbReference>
<evidence type="ECO:0000313" key="3">
    <source>
        <dbReference type="Proteomes" id="UP001567537"/>
    </source>
</evidence>
<accession>A0ABV4IVF9</accession>
<keyword evidence="3" id="KW-1185">Reference proteome</keyword>
<gene>
    <name evidence="2" type="ORF">KYY02_08090</name>
</gene>
<sequence>MSGATVRDFSGERRTSAEVKDPAGRDTLGVEAPAAPGSAPMVSPYDEVVRQPANEGAATREDDRRELPDAVTKSLDSKGADAE</sequence>
<feature type="region of interest" description="Disordered" evidence="1">
    <location>
        <begin position="1"/>
        <end position="83"/>
    </location>
</feature>
<protein>
    <submittedName>
        <fullName evidence="2">Uncharacterized protein</fullName>
    </submittedName>
</protein>
<feature type="compositionally biased region" description="Basic and acidic residues" evidence="1">
    <location>
        <begin position="9"/>
        <end position="24"/>
    </location>
</feature>